<organism evidence="5 6">
    <name type="scientific">Cutibacterium granulosum</name>
    <dbReference type="NCBI Taxonomy" id="33011"/>
    <lineage>
        <taxon>Bacteria</taxon>
        <taxon>Bacillati</taxon>
        <taxon>Actinomycetota</taxon>
        <taxon>Actinomycetes</taxon>
        <taxon>Propionibacteriales</taxon>
        <taxon>Propionibacteriaceae</taxon>
        <taxon>Cutibacterium</taxon>
    </lineage>
</organism>
<sequence>MTTRPDGDTSDELDATDRHILALLESDGRMSWTDLGKQTGMSTSAAQQRVRRLEAKGVIKGYKAVIDLESIGAGITAFIHLMPVEPQDDVAIPGELLTIPEVRGCHSIAGRASYLIRVQTRTPTELDHLLTRIRTLCNCSTETIVVLDTIFDDLNMVGERKIPADGLVR</sequence>
<evidence type="ECO:0000259" key="4">
    <source>
        <dbReference type="PROSITE" id="PS50956"/>
    </source>
</evidence>
<dbReference type="EMBL" id="LT906441">
    <property type="protein sequence ID" value="SNV35940.1"/>
    <property type="molecule type" value="Genomic_DNA"/>
</dbReference>
<dbReference type="RefSeq" id="WP_021103305.1">
    <property type="nucleotide sequence ID" value="NZ_CALTUW010000007.1"/>
</dbReference>
<dbReference type="PROSITE" id="PS50956">
    <property type="entry name" value="HTH_ASNC_2"/>
    <property type="match status" value="1"/>
</dbReference>
<dbReference type="eggNOG" id="COG1522">
    <property type="taxonomic scope" value="Bacteria"/>
</dbReference>
<feature type="domain" description="HTH asnC-type" evidence="4">
    <location>
        <begin position="13"/>
        <end position="74"/>
    </location>
</feature>
<dbReference type="Gene3D" id="1.10.10.10">
    <property type="entry name" value="Winged helix-like DNA-binding domain superfamily/Winged helix DNA-binding domain"/>
    <property type="match status" value="1"/>
</dbReference>
<dbReference type="InterPro" id="IPR019885">
    <property type="entry name" value="Tscrpt_reg_HTH_AsnC-type_CS"/>
</dbReference>
<dbReference type="GO" id="GO:0043200">
    <property type="term" value="P:response to amino acid"/>
    <property type="evidence" value="ECO:0007669"/>
    <property type="project" value="TreeGrafter"/>
</dbReference>
<dbReference type="PANTHER" id="PTHR30154">
    <property type="entry name" value="LEUCINE-RESPONSIVE REGULATORY PROTEIN"/>
    <property type="match status" value="1"/>
</dbReference>
<dbReference type="CDD" id="cd00090">
    <property type="entry name" value="HTH_ARSR"/>
    <property type="match status" value="1"/>
</dbReference>
<dbReference type="PANTHER" id="PTHR30154:SF53">
    <property type="entry name" value="HTH-TYPE TRANSCRIPTIONAL REGULATOR LRPC"/>
    <property type="match status" value="1"/>
</dbReference>
<evidence type="ECO:0000256" key="3">
    <source>
        <dbReference type="ARBA" id="ARBA00023163"/>
    </source>
</evidence>
<gene>
    <name evidence="5" type="primary">lrp_1</name>
    <name evidence="5" type="ORF">SAMEA4412665_01297</name>
</gene>
<dbReference type="GO" id="GO:0005829">
    <property type="term" value="C:cytosol"/>
    <property type="evidence" value="ECO:0007669"/>
    <property type="project" value="TreeGrafter"/>
</dbReference>
<evidence type="ECO:0000313" key="5">
    <source>
        <dbReference type="EMBL" id="SNV35940.1"/>
    </source>
</evidence>
<keyword evidence="1" id="KW-0805">Transcription regulation</keyword>
<reference evidence="5 6" key="1">
    <citation type="submission" date="2017-06" db="EMBL/GenBank/DDBJ databases">
        <authorList>
            <consortium name="Pathogen Informatics"/>
        </authorList>
    </citation>
    <scope>NUCLEOTIDE SEQUENCE [LARGE SCALE GENOMIC DNA]</scope>
    <source>
        <strain evidence="5 6">NCTC11865</strain>
    </source>
</reference>
<dbReference type="PROSITE" id="PS00519">
    <property type="entry name" value="HTH_ASNC_1"/>
    <property type="match status" value="1"/>
</dbReference>
<dbReference type="KEGG" id="cgrn:4412665_01297"/>
<dbReference type="InterPro" id="IPR036390">
    <property type="entry name" value="WH_DNA-bd_sf"/>
</dbReference>
<keyword evidence="3" id="KW-0804">Transcription</keyword>
<dbReference type="InterPro" id="IPR019887">
    <property type="entry name" value="Tscrpt_reg_AsnC/Lrp_C"/>
</dbReference>
<keyword evidence="2" id="KW-0238">DNA-binding</keyword>
<dbReference type="AlphaFoldDB" id="A0A239WPA7"/>
<dbReference type="Proteomes" id="UP000215332">
    <property type="component" value="Chromosome 1"/>
</dbReference>
<dbReference type="SMART" id="SM00344">
    <property type="entry name" value="HTH_ASNC"/>
    <property type="match status" value="1"/>
</dbReference>
<evidence type="ECO:0000256" key="2">
    <source>
        <dbReference type="ARBA" id="ARBA00023125"/>
    </source>
</evidence>
<dbReference type="InterPro" id="IPR036388">
    <property type="entry name" value="WH-like_DNA-bd_sf"/>
</dbReference>
<protein>
    <submittedName>
        <fullName evidence="5">Leucine-responsive regulatory protein</fullName>
    </submittedName>
</protein>
<dbReference type="Gene3D" id="3.30.70.920">
    <property type="match status" value="1"/>
</dbReference>
<dbReference type="GO" id="GO:0043565">
    <property type="term" value="F:sequence-specific DNA binding"/>
    <property type="evidence" value="ECO:0007669"/>
    <property type="project" value="InterPro"/>
</dbReference>
<dbReference type="InterPro" id="IPR011991">
    <property type="entry name" value="ArsR-like_HTH"/>
</dbReference>
<proteinExistence type="predicted"/>
<dbReference type="Pfam" id="PF13404">
    <property type="entry name" value="HTH_AsnC-type"/>
    <property type="match status" value="1"/>
</dbReference>
<dbReference type="InterPro" id="IPR019888">
    <property type="entry name" value="Tscrpt_reg_AsnC-like"/>
</dbReference>
<dbReference type="InterPro" id="IPR011008">
    <property type="entry name" value="Dimeric_a/b-barrel"/>
</dbReference>
<dbReference type="SUPFAM" id="SSF54909">
    <property type="entry name" value="Dimeric alpha+beta barrel"/>
    <property type="match status" value="1"/>
</dbReference>
<evidence type="ECO:0000313" key="6">
    <source>
        <dbReference type="Proteomes" id="UP000215332"/>
    </source>
</evidence>
<name>A0A239WPA7_9ACTN</name>
<accession>A0A239WPA7</accession>
<dbReference type="SUPFAM" id="SSF46785">
    <property type="entry name" value="Winged helix' DNA-binding domain"/>
    <property type="match status" value="1"/>
</dbReference>
<dbReference type="PRINTS" id="PR00033">
    <property type="entry name" value="HTHASNC"/>
</dbReference>
<evidence type="ECO:0000256" key="1">
    <source>
        <dbReference type="ARBA" id="ARBA00023015"/>
    </source>
</evidence>
<dbReference type="InterPro" id="IPR000485">
    <property type="entry name" value="AsnC-type_HTH_dom"/>
</dbReference>
<dbReference type="Pfam" id="PF01037">
    <property type="entry name" value="AsnC_trans_reg"/>
    <property type="match status" value="1"/>
</dbReference>